<dbReference type="Proteomes" id="UP001201980">
    <property type="component" value="Unassembled WGS sequence"/>
</dbReference>
<dbReference type="SFLD" id="SFLDS00019">
    <property type="entry name" value="Glutathione_Transferase_(cytos"/>
    <property type="match status" value="1"/>
</dbReference>
<dbReference type="AlphaFoldDB" id="A0AAD5RJU1"/>
<reference evidence="3" key="1">
    <citation type="submission" date="2022-07" db="EMBL/GenBank/DDBJ databases">
        <title>Draft genome sequence of Zalerion maritima ATCC 34329, a (micro)plastics degrading marine fungus.</title>
        <authorList>
            <person name="Paco A."/>
            <person name="Goncalves M.F.M."/>
            <person name="Rocha-Santos T.A.P."/>
            <person name="Alves A."/>
        </authorList>
    </citation>
    <scope>NUCLEOTIDE SEQUENCE</scope>
    <source>
        <strain evidence="3">ATCC 34329</strain>
    </source>
</reference>
<dbReference type="GO" id="GO:0005737">
    <property type="term" value="C:cytoplasm"/>
    <property type="evidence" value="ECO:0007669"/>
    <property type="project" value="TreeGrafter"/>
</dbReference>
<dbReference type="Pfam" id="PF17172">
    <property type="entry name" value="GST_N_4"/>
    <property type="match status" value="1"/>
</dbReference>
<comment type="similarity">
    <text evidence="1">Belongs to the GST superfamily.</text>
</comment>
<protein>
    <recommendedName>
        <fullName evidence="2">Thioredoxin-like fold domain-containing protein</fullName>
    </recommendedName>
</protein>
<keyword evidence="4" id="KW-1185">Reference proteome</keyword>
<feature type="domain" description="Thioredoxin-like fold" evidence="2">
    <location>
        <begin position="26"/>
        <end position="126"/>
    </location>
</feature>
<proteinExistence type="inferred from homology"/>
<comment type="caution">
    <text evidence="3">The sequence shown here is derived from an EMBL/GenBank/DDBJ whole genome shotgun (WGS) entry which is preliminary data.</text>
</comment>
<dbReference type="PANTHER" id="PTHR12289:SF41">
    <property type="entry name" value="FAILED AXON CONNECTIONS-RELATED"/>
    <property type="match status" value="1"/>
</dbReference>
<dbReference type="InterPro" id="IPR040079">
    <property type="entry name" value="Glutathione_S-Trfase"/>
</dbReference>
<dbReference type="InterPro" id="IPR012336">
    <property type="entry name" value="Thioredoxin-like_fold"/>
</dbReference>
<dbReference type="EMBL" id="JAKWBI020000355">
    <property type="protein sequence ID" value="KAJ2896073.1"/>
    <property type="molecule type" value="Genomic_DNA"/>
</dbReference>
<evidence type="ECO:0000313" key="4">
    <source>
        <dbReference type="Proteomes" id="UP001201980"/>
    </source>
</evidence>
<dbReference type="InterPro" id="IPR050931">
    <property type="entry name" value="Mito_Protein_Transport_Metaxin"/>
</dbReference>
<accession>A0AAD5RJU1</accession>
<evidence type="ECO:0000313" key="3">
    <source>
        <dbReference type="EMBL" id="KAJ2896073.1"/>
    </source>
</evidence>
<evidence type="ECO:0000259" key="2">
    <source>
        <dbReference type="Pfam" id="PF17172"/>
    </source>
</evidence>
<organism evidence="3 4">
    <name type="scientific">Zalerion maritima</name>
    <dbReference type="NCBI Taxonomy" id="339359"/>
    <lineage>
        <taxon>Eukaryota</taxon>
        <taxon>Fungi</taxon>
        <taxon>Dikarya</taxon>
        <taxon>Ascomycota</taxon>
        <taxon>Pezizomycotina</taxon>
        <taxon>Sordariomycetes</taxon>
        <taxon>Lulworthiomycetidae</taxon>
        <taxon>Lulworthiales</taxon>
        <taxon>Lulworthiaceae</taxon>
        <taxon>Zalerion</taxon>
    </lineage>
</organism>
<dbReference type="SFLD" id="SFLDG01180">
    <property type="entry name" value="SUF1"/>
    <property type="match status" value="1"/>
</dbReference>
<name>A0AAD5RJU1_9PEZI</name>
<gene>
    <name evidence="3" type="ORF">MKZ38_005901</name>
</gene>
<evidence type="ECO:0000256" key="1">
    <source>
        <dbReference type="ARBA" id="ARBA00007409"/>
    </source>
</evidence>
<dbReference type="PANTHER" id="PTHR12289">
    <property type="entry name" value="METAXIN RELATED"/>
    <property type="match status" value="1"/>
</dbReference>
<sequence length="265" mass="30137">MGDSSKSPGSIVVNRGFPNPGYTWSPFVTKLEFRLRHSGVSHVCECGSLSAAPKGKIPYIEVGHADGTKEKMGDTSLIIQAMENEGWLKDVNGSLSEDDRLADLGVRALLEDKLYFYRTRELWVDNYYTMRDHILSQLSYPMRVLVGYLIYRKHLSILYGQGTMRYDQGEVASFRRQIWETLARQLLVSRRKWVEMDGGGGEEKQCFYLLGGEGPTEADFTLFGFIIAVMVNEAGPESKRTVGEFEVLEDYARRIHGRFFGDYEL</sequence>